<evidence type="ECO:0000313" key="3">
    <source>
        <dbReference type="Proteomes" id="UP001500221"/>
    </source>
</evidence>
<accession>A0ABP9Q336</accession>
<dbReference type="EMBL" id="BAABKG010000007">
    <property type="protein sequence ID" value="GAA5156187.1"/>
    <property type="molecule type" value="Genomic_DNA"/>
</dbReference>
<keyword evidence="3" id="KW-1185">Reference proteome</keyword>
<feature type="chain" id="PRO_5045078108" description="Secreted protein" evidence="1">
    <location>
        <begin position="20"/>
        <end position="138"/>
    </location>
</feature>
<feature type="signal peptide" evidence="1">
    <location>
        <begin position="1"/>
        <end position="19"/>
    </location>
</feature>
<proteinExistence type="predicted"/>
<evidence type="ECO:0008006" key="4">
    <source>
        <dbReference type="Google" id="ProtNLM"/>
    </source>
</evidence>
<organism evidence="2 3">
    <name type="scientific">Nocardioides marinquilinus</name>
    <dbReference type="NCBI Taxonomy" id="1210400"/>
    <lineage>
        <taxon>Bacteria</taxon>
        <taxon>Bacillati</taxon>
        <taxon>Actinomycetota</taxon>
        <taxon>Actinomycetes</taxon>
        <taxon>Propionibacteriales</taxon>
        <taxon>Nocardioidaceae</taxon>
        <taxon>Nocardioides</taxon>
    </lineage>
</organism>
<protein>
    <recommendedName>
        <fullName evidence="4">Secreted protein</fullName>
    </recommendedName>
</protein>
<keyword evidence="1" id="KW-0732">Signal</keyword>
<dbReference type="Proteomes" id="UP001500221">
    <property type="component" value="Unassembled WGS sequence"/>
</dbReference>
<dbReference type="RefSeq" id="WP_345463959.1">
    <property type="nucleotide sequence ID" value="NZ_BAABKG010000007.1"/>
</dbReference>
<comment type="caution">
    <text evidence="2">The sequence shown here is derived from an EMBL/GenBank/DDBJ whole genome shotgun (WGS) entry which is preliminary data.</text>
</comment>
<reference evidence="3" key="1">
    <citation type="journal article" date="2019" name="Int. J. Syst. Evol. Microbiol.">
        <title>The Global Catalogue of Microorganisms (GCM) 10K type strain sequencing project: providing services to taxonomists for standard genome sequencing and annotation.</title>
        <authorList>
            <consortium name="The Broad Institute Genomics Platform"/>
            <consortium name="The Broad Institute Genome Sequencing Center for Infectious Disease"/>
            <person name="Wu L."/>
            <person name="Ma J."/>
        </authorList>
    </citation>
    <scope>NUCLEOTIDE SEQUENCE [LARGE SCALE GENOMIC DNA]</scope>
    <source>
        <strain evidence="3">JCM 18459</strain>
    </source>
</reference>
<sequence>MTWLLGLLGLFALFGTSSAPPPSPPPSPATLVDSWSQSEHERLGEVDVEAQVIADDAARDALLADLPRSVDTSAVEAVDLYESVLVAGGYHRCTESSFVVLDDAGPRFEVDDGEPGVLCGWSPYTVDVWAVPRSALGG</sequence>
<evidence type="ECO:0000256" key="1">
    <source>
        <dbReference type="SAM" id="SignalP"/>
    </source>
</evidence>
<name>A0ABP9Q336_9ACTN</name>
<gene>
    <name evidence="2" type="ORF">GCM10023340_43340</name>
</gene>
<evidence type="ECO:0000313" key="2">
    <source>
        <dbReference type="EMBL" id="GAA5156187.1"/>
    </source>
</evidence>